<proteinExistence type="predicted"/>
<reference evidence="1" key="1">
    <citation type="submission" date="2014-05" db="EMBL/GenBank/DDBJ databases">
        <authorList>
            <person name="Chronopoulou M."/>
        </authorList>
    </citation>
    <scope>NUCLEOTIDE SEQUENCE</scope>
    <source>
        <tissue evidence="1">Whole organism</tissue>
    </source>
</reference>
<sequence length="53" mass="6067">LNNWPIVVNCVLPHQPIHRSRLHFEETAEFFIKDTPEYSEGGPYIGASRSIEA</sequence>
<organism evidence="1">
    <name type="scientific">Lepeophtheirus salmonis</name>
    <name type="common">Salmon louse</name>
    <name type="synonym">Caligus salmonis</name>
    <dbReference type="NCBI Taxonomy" id="72036"/>
    <lineage>
        <taxon>Eukaryota</taxon>
        <taxon>Metazoa</taxon>
        <taxon>Ecdysozoa</taxon>
        <taxon>Arthropoda</taxon>
        <taxon>Crustacea</taxon>
        <taxon>Multicrustacea</taxon>
        <taxon>Hexanauplia</taxon>
        <taxon>Copepoda</taxon>
        <taxon>Siphonostomatoida</taxon>
        <taxon>Caligidae</taxon>
        <taxon>Lepeophtheirus</taxon>
    </lineage>
</organism>
<accession>A0A0K2VI93</accession>
<protein>
    <submittedName>
        <fullName evidence="1">Uncharacterized protein</fullName>
    </submittedName>
</protein>
<dbReference type="EMBL" id="HACA01032551">
    <property type="protein sequence ID" value="CDW49912.1"/>
    <property type="molecule type" value="Transcribed_RNA"/>
</dbReference>
<name>A0A0K2VI93_LEPSM</name>
<evidence type="ECO:0000313" key="1">
    <source>
        <dbReference type="EMBL" id="CDW49912.1"/>
    </source>
</evidence>
<dbReference type="AlphaFoldDB" id="A0A0K2VI93"/>
<feature type="non-terminal residue" evidence="1">
    <location>
        <position position="1"/>
    </location>
</feature>